<accession>A0ACB6ZN76</accession>
<dbReference type="EMBL" id="MU117977">
    <property type="protein sequence ID" value="KAF9651260.1"/>
    <property type="molecule type" value="Genomic_DNA"/>
</dbReference>
<evidence type="ECO:0000313" key="2">
    <source>
        <dbReference type="Proteomes" id="UP000886501"/>
    </source>
</evidence>
<name>A0ACB6ZN76_THEGA</name>
<comment type="caution">
    <text evidence="1">The sequence shown here is derived from an EMBL/GenBank/DDBJ whole genome shotgun (WGS) entry which is preliminary data.</text>
</comment>
<organism evidence="1 2">
    <name type="scientific">Thelephora ganbajun</name>
    <name type="common">Ganba fungus</name>
    <dbReference type="NCBI Taxonomy" id="370292"/>
    <lineage>
        <taxon>Eukaryota</taxon>
        <taxon>Fungi</taxon>
        <taxon>Dikarya</taxon>
        <taxon>Basidiomycota</taxon>
        <taxon>Agaricomycotina</taxon>
        <taxon>Agaricomycetes</taxon>
        <taxon>Thelephorales</taxon>
        <taxon>Thelephoraceae</taxon>
        <taxon>Thelephora</taxon>
    </lineage>
</organism>
<evidence type="ECO:0000313" key="1">
    <source>
        <dbReference type="EMBL" id="KAF9651260.1"/>
    </source>
</evidence>
<keyword evidence="2" id="KW-1185">Reference proteome</keyword>
<sequence>MSPPSFNYDVVIVGAGIAGCSFAHSLATRSQKPLKICLLERSLAEPDRIVGELLQPRGVEALKDMGMEECLEGIDAVPAHGYCVVNEGKNVHIPYPVGYQGRSFHHGKFIMALRKKAKVAPGVDVLERTVTKLIECPYTGKAIGVRAVNKTDSSEEGIEEEFYGDLTVVADGCFSNFRAKVMGEGAAKAELGSHFVGLILENAKLPFDEHGTVVLVKGNGPVLLYRISKTETRMLTAVRVPLPPDLKEYITREIVPGLPSQLQHPALQALDTQRIRRMPNTFLPPAKQGTKHTKEGVVLIGDSWNIRHPLTGGGMTVAFADVVLLSGLLAEIVNRGDDLSNWEAVSDVLHQWFWERKGLAPTINVLSVALYELFGASNESLDALKIGCFKYFECGGDCVAGPVGLLSGVSPRFFTLFRHFFTVAFYSIWILFTHPRPVPGRVDGNGKPLYAVPGIDEYPTLFIMSIQTIWTASLVFLPLMWTECSW</sequence>
<protein>
    <submittedName>
        <fullName evidence="1">SE-domain-containing protein</fullName>
    </submittedName>
</protein>
<reference evidence="1" key="2">
    <citation type="journal article" date="2020" name="Nat. Commun.">
        <title>Large-scale genome sequencing of mycorrhizal fungi provides insights into the early evolution of symbiotic traits.</title>
        <authorList>
            <person name="Miyauchi S."/>
            <person name="Kiss E."/>
            <person name="Kuo A."/>
            <person name="Drula E."/>
            <person name="Kohler A."/>
            <person name="Sanchez-Garcia M."/>
            <person name="Morin E."/>
            <person name="Andreopoulos B."/>
            <person name="Barry K.W."/>
            <person name="Bonito G."/>
            <person name="Buee M."/>
            <person name="Carver A."/>
            <person name="Chen C."/>
            <person name="Cichocki N."/>
            <person name="Clum A."/>
            <person name="Culley D."/>
            <person name="Crous P.W."/>
            <person name="Fauchery L."/>
            <person name="Girlanda M."/>
            <person name="Hayes R.D."/>
            <person name="Keri Z."/>
            <person name="LaButti K."/>
            <person name="Lipzen A."/>
            <person name="Lombard V."/>
            <person name="Magnuson J."/>
            <person name="Maillard F."/>
            <person name="Murat C."/>
            <person name="Nolan M."/>
            <person name="Ohm R.A."/>
            <person name="Pangilinan J."/>
            <person name="Pereira M.F."/>
            <person name="Perotto S."/>
            <person name="Peter M."/>
            <person name="Pfister S."/>
            <person name="Riley R."/>
            <person name="Sitrit Y."/>
            <person name="Stielow J.B."/>
            <person name="Szollosi G."/>
            <person name="Zifcakova L."/>
            <person name="Stursova M."/>
            <person name="Spatafora J.W."/>
            <person name="Tedersoo L."/>
            <person name="Vaario L.M."/>
            <person name="Yamada A."/>
            <person name="Yan M."/>
            <person name="Wang P."/>
            <person name="Xu J."/>
            <person name="Bruns T."/>
            <person name="Baldrian P."/>
            <person name="Vilgalys R."/>
            <person name="Dunand C."/>
            <person name="Henrissat B."/>
            <person name="Grigoriev I.V."/>
            <person name="Hibbett D."/>
            <person name="Nagy L.G."/>
            <person name="Martin F.M."/>
        </authorList>
    </citation>
    <scope>NUCLEOTIDE SEQUENCE</scope>
    <source>
        <strain evidence="1">P2</strain>
    </source>
</reference>
<gene>
    <name evidence="1" type="ORF">BDM02DRAFT_3091615</name>
</gene>
<dbReference type="Proteomes" id="UP000886501">
    <property type="component" value="Unassembled WGS sequence"/>
</dbReference>
<reference evidence="1" key="1">
    <citation type="submission" date="2019-10" db="EMBL/GenBank/DDBJ databases">
        <authorList>
            <consortium name="DOE Joint Genome Institute"/>
            <person name="Kuo A."/>
            <person name="Miyauchi S."/>
            <person name="Kiss E."/>
            <person name="Drula E."/>
            <person name="Kohler A."/>
            <person name="Sanchez-Garcia M."/>
            <person name="Andreopoulos B."/>
            <person name="Barry K.W."/>
            <person name="Bonito G."/>
            <person name="Buee M."/>
            <person name="Carver A."/>
            <person name="Chen C."/>
            <person name="Cichocki N."/>
            <person name="Clum A."/>
            <person name="Culley D."/>
            <person name="Crous P.W."/>
            <person name="Fauchery L."/>
            <person name="Girlanda M."/>
            <person name="Hayes R."/>
            <person name="Keri Z."/>
            <person name="Labutti K."/>
            <person name="Lipzen A."/>
            <person name="Lombard V."/>
            <person name="Magnuson J."/>
            <person name="Maillard F."/>
            <person name="Morin E."/>
            <person name="Murat C."/>
            <person name="Nolan M."/>
            <person name="Ohm R."/>
            <person name="Pangilinan J."/>
            <person name="Pereira M."/>
            <person name="Perotto S."/>
            <person name="Peter M."/>
            <person name="Riley R."/>
            <person name="Sitrit Y."/>
            <person name="Stielow B."/>
            <person name="Szollosi G."/>
            <person name="Zifcakova L."/>
            <person name="Stursova M."/>
            <person name="Spatafora J.W."/>
            <person name="Tedersoo L."/>
            <person name="Vaario L.-M."/>
            <person name="Yamada A."/>
            <person name="Yan M."/>
            <person name="Wang P."/>
            <person name="Xu J."/>
            <person name="Bruns T."/>
            <person name="Baldrian P."/>
            <person name="Vilgalys R."/>
            <person name="Henrissat B."/>
            <person name="Grigoriev I.V."/>
            <person name="Hibbett D."/>
            <person name="Nagy L.G."/>
            <person name="Martin F.M."/>
        </authorList>
    </citation>
    <scope>NUCLEOTIDE SEQUENCE</scope>
    <source>
        <strain evidence="1">P2</strain>
    </source>
</reference>
<proteinExistence type="predicted"/>